<dbReference type="EMBL" id="QZAS01000011">
    <property type="protein sequence ID" value="THX12840.1"/>
    <property type="molecule type" value="Genomic_DNA"/>
</dbReference>
<reference evidence="2" key="1">
    <citation type="submission" date="2018-10" db="EMBL/GenBank/DDBJ databases">
        <title>Fifty Aureobasidium pullulans genomes reveal a recombining polyextremotolerant generalist.</title>
        <authorList>
            <person name="Gostincar C."/>
            <person name="Turk M."/>
            <person name="Zajc J."/>
            <person name="Gunde-Cimerman N."/>
        </authorList>
    </citation>
    <scope>NUCLEOTIDE SEQUENCE [LARGE SCALE GENOMIC DNA]</scope>
    <source>
        <strain evidence="2">EXF-10085</strain>
    </source>
</reference>
<evidence type="ECO:0000313" key="2">
    <source>
        <dbReference type="EMBL" id="THX12840.1"/>
    </source>
</evidence>
<evidence type="ECO:0000256" key="1">
    <source>
        <dbReference type="SAM" id="MobiDB-lite"/>
    </source>
</evidence>
<accession>A0A4S9D0Z1</accession>
<proteinExistence type="predicted"/>
<organism evidence="2">
    <name type="scientific">Aureobasidium pullulans</name>
    <name type="common">Black yeast</name>
    <name type="synonym">Pullularia pullulans</name>
    <dbReference type="NCBI Taxonomy" id="5580"/>
    <lineage>
        <taxon>Eukaryota</taxon>
        <taxon>Fungi</taxon>
        <taxon>Dikarya</taxon>
        <taxon>Ascomycota</taxon>
        <taxon>Pezizomycotina</taxon>
        <taxon>Dothideomycetes</taxon>
        <taxon>Dothideomycetidae</taxon>
        <taxon>Dothideales</taxon>
        <taxon>Saccotheciaceae</taxon>
        <taxon>Aureobasidium</taxon>
    </lineage>
</organism>
<name>A0A4S9D0Z1_AURPU</name>
<sequence length="62" mass="6824">MADESSVSEEPGSGSPAQTSAKTSESYYPEVREEGEIPSRYLSLRTDIYPHSSTLQESISIR</sequence>
<gene>
    <name evidence="2" type="ORF">D6D13_04006</name>
</gene>
<dbReference type="AlphaFoldDB" id="A0A4S9D0Z1"/>
<protein>
    <submittedName>
        <fullName evidence="2">Uncharacterized protein</fullName>
    </submittedName>
</protein>
<comment type="caution">
    <text evidence="2">The sequence shown here is derived from an EMBL/GenBank/DDBJ whole genome shotgun (WGS) entry which is preliminary data.</text>
</comment>
<feature type="compositionally biased region" description="Polar residues" evidence="1">
    <location>
        <begin position="17"/>
        <end position="26"/>
    </location>
</feature>
<feature type="region of interest" description="Disordered" evidence="1">
    <location>
        <begin position="1"/>
        <end position="38"/>
    </location>
</feature>